<name>A0A9Q0KLW8_9MAGN</name>
<dbReference type="OrthoDB" id="416496at2759"/>
<dbReference type="InterPro" id="IPR001841">
    <property type="entry name" value="Znf_RING"/>
</dbReference>
<dbReference type="EMBL" id="JAMYWD010000004">
    <property type="protein sequence ID" value="KAJ4972860.1"/>
    <property type="molecule type" value="Genomic_DNA"/>
</dbReference>
<comment type="caution">
    <text evidence="4">The sequence shown here is derived from an EMBL/GenBank/DDBJ whole genome shotgun (WGS) entry which is preliminary data.</text>
</comment>
<evidence type="ECO:0000256" key="1">
    <source>
        <dbReference type="PROSITE-ProRule" id="PRU00175"/>
    </source>
</evidence>
<feature type="compositionally biased region" description="Polar residues" evidence="2">
    <location>
        <begin position="7"/>
        <end position="16"/>
    </location>
</feature>
<evidence type="ECO:0000256" key="2">
    <source>
        <dbReference type="SAM" id="MobiDB-lite"/>
    </source>
</evidence>
<dbReference type="Proteomes" id="UP001141806">
    <property type="component" value="Unassembled WGS sequence"/>
</dbReference>
<proteinExistence type="predicted"/>
<sequence>MGPSEPYWQTNTSFSPPLSGRWESRFQSEGFPYATHNAVQIYGSSFSSNSKESRDQGRGDELPHHQYSASDGFGSYFSSPSDNFQTQQWTPPPRQEVNIDDYVSAIMREPASAPLYFTPSMEEGTSAIHDSARSSSSRSDSSEYEPIAKMPASSNRNFSSRRSFMSKPIHPLSFPNQTPERETHGSIFTGNSIDLSTRSESRSYQHLDPKPFQSFTELWSASGVPDFDATTLQREALRWSSASSSIDFADVSEQLDSEKIASSCNLTESFRCGLCDRLLSQKSPWSSRRIVRSGDMPVTGVLSCCHVFHADCLEKTIPKTQKLDPPCPLCVRSEEIMTEKLAFSSLRNGLPRVRPFCEEGPSRPWGCGQVGDCVEGASHAPPHNTVVLLNRSRFKKLSLKGNSSKDVPDKLKKNMQHSSNTLNRISIDHGASGCSKTIADRALKRC</sequence>
<feature type="region of interest" description="Disordered" evidence="2">
    <location>
        <begin position="44"/>
        <end position="95"/>
    </location>
</feature>
<keyword evidence="1" id="KW-0479">Metal-binding</keyword>
<feature type="region of interest" description="Disordered" evidence="2">
    <location>
        <begin position="1"/>
        <end position="21"/>
    </location>
</feature>
<dbReference type="Gene3D" id="3.30.40.10">
    <property type="entry name" value="Zinc/RING finger domain, C3HC4 (zinc finger)"/>
    <property type="match status" value="1"/>
</dbReference>
<feature type="compositionally biased region" description="Basic and acidic residues" evidence="2">
    <location>
        <begin position="51"/>
        <end position="64"/>
    </location>
</feature>
<dbReference type="InterPro" id="IPR013083">
    <property type="entry name" value="Znf_RING/FYVE/PHD"/>
</dbReference>
<protein>
    <recommendedName>
        <fullName evidence="3">RING-type domain-containing protein</fullName>
    </recommendedName>
</protein>
<dbReference type="PANTHER" id="PTHR31150:SF23">
    <property type="entry name" value="MANDELONITRILE LYASE-RELATED"/>
    <property type="match status" value="1"/>
</dbReference>
<keyword evidence="5" id="KW-1185">Reference proteome</keyword>
<dbReference type="GO" id="GO:0008270">
    <property type="term" value="F:zinc ion binding"/>
    <property type="evidence" value="ECO:0007669"/>
    <property type="project" value="UniProtKB-KW"/>
</dbReference>
<dbReference type="PROSITE" id="PS50089">
    <property type="entry name" value="ZF_RING_2"/>
    <property type="match status" value="1"/>
</dbReference>
<gene>
    <name evidence="4" type="ORF">NE237_006034</name>
</gene>
<evidence type="ECO:0000313" key="4">
    <source>
        <dbReference type="EMBL" id="KAJ4972860.1"/>
    </source>
</evidence>
<evidence type="ECO:0000313" key="5">
    <source>
        <dbReference type="Proteomes" id="UP001141806"/>
    </source>
</evidence>
<evidence type="ECO:0000259" key="3">
    <source>
        <dbReference type="PROSITE" id="PS50089"/>
    </source>
</evidence>
<feature type="compositionally biased region" description="Polar residues" evidence="2">
    <location>
        <begin position="76"/>
        <end position="89"/>
    </location>
</feature>
<feature type="compositionally biased region" description="Low complexity" evidence="2">
    <location>
        <begin position="126"/>
        <end position="139"/>
    </location>
</feature>
<keyword evidence="1" id="KW-0862">Zinc</keyword>
<organism evidence="4 5">
    <name type="scientific">Protea cynaroides</name>
    <dbReference type="NCBI Taxonomy" id="273540"/>
    <lineage>
        <taxon>Eukaryota</taxon>
        <taxon>Viridiplantae</taxon>
        <taxon>Streptophyta</taxon>
        <taxon>Embryophyta</taxon>
        <taxon>Tracheophyta</taxon>
        <taxon>Spermatophyta</taxon>
        <taxon>Magnoliopsida</taxon>
        <taxon>Proteales</taxon>
        <taxon>Proteaceae</taxon>
        <taxon>Protea</taxon>
    </lineage>
</organism>
<feature type="domain" description="RING-type" evidence="3">
    <location>
        <begin position="272"/>
        <end position="330"/>
    </location>
</feature>
<dbReference type="SUPFAM" id="SSF57850">
    <property type="entry name" value="RING/U-box"/>
    <property type="match status" value="1"/>
</dbReference>
<dbReference type="PANTHER" id="PTHR31150">
    <property type="entry name" value="EXPRESSED PROTEIN"/>
    <property type="match status" value="1"/>
</dbReference>
<keyword evidence="1" id="KW-0863">Zinc-finger</keyword>
<reference evidence="4" key="1">
    <citation type="journal article" date="2023" name="Plant J.">
        <title>The genome of the king protea, Protea cynaroides.</title>
        <authorList>
            <person name="Chang J."/>
            <person name="Duong T.A."/>
            <person name="Schoeman C."/>
            <person name="Ma X."/>
            <person name="Roodt D."/>
            <person name="Barker N."/>
            <person name="Li Z."/>
            <person name="Van de Peer Y."/>
            <person name="Mizrachi E."/>
        </authorList>
    </citation>
    <scope>NUCLEOTIDE SEQUENCE</scope>
    <source>
        <tissue evidence="4">Young leaves</tissue>
    </source>
</reference>
<feature type="region of interest" description="Disordered" evidence="2">
    <location>
        <begin position="125"/>
        <end position="192"/>
    </location>
</feature>
<dbReference type="AlphaFoldDB" id="A0A9Q0KLW8"/>
<accession>A0A9Q0KLW8</accession>
<feature type="compositionally biased region" description="Low complexity" evidence="2">
    <location>
        <begin position="153"/>
        <end position="163"/>
    </location>
</feature>